<feature type="domain" description="Reverse transcriptase" evidence="1">
    <location>
        <begin position="84"/>
        <end position="300"/>
    </location>
</feature>
<dbReference type="InterPro" id="IPR000477">
    <property type="entry name" value="RT_dom"/>
</dbReference>
<dbReference type="CDD" id="cd01650">
    <property type="entry name" value="RT_nLTR_like"/>
    <property type="match status" value="1"/>
</dbReference>
<protein>
    <submittedName>
        <fullName evidence="2">Retrotransposon protein, putative, unclassified</fullName>
    </submittedName>
</protein>
<dbReference type="AlphaFoldDB" id="Q2R8C8"/>
<reference evidence="3" key="4">
    <citation type="journal article" date="2008" name="Nucleic Acids Res.">
        <title>The rice annotation project database (RAP-DB): 2008 update.</title>
        <authorList>
            <consortium name="The rice annotation project (RAP)"/>
        </authorList>
    </citation>
    <scope>GENOME REANNOTATION</scope>
    <source>
        <strain evidence="3">cv. Nipponbare</strain>
    </source>
</reference>
<dbReference type="EMBL" id="AC146524">
    <property type="protein sequence ID" value="AAX94897.1"/>
    <property type="molecule type" value="Genomic_DNA"/>
</dbReference>
<dbReference type="Proteomes" id="UP000000763">
    <property type="component" value="Chromosome 11"/>
</dbReference>
<dbReference type="EMBL" id="AC136971">
    <property type="protein sequence ID" value="AAX96208.1"/>
    <property type="molecule type" value="Genomic_DNA"/>
</dbReference>
<evidence type="ECO:0000313" key="2">
    <source>
        <dbReference type="EMBL" id="AAX94897.1"/>
    </source>
</evidence>
<name>Q2R8C8_ORYSJ</name>
<gene>
    <name evidence="2" type="ordered locus">LOC_Os11g12640</name>
</gene>
<proteinExistence type="predicted"/>
<dbReference type="PANTHER" id="PTHR19446">
    <property type="entry name" value="REVERSE TRANSCRIPTASES"/>
    <property type="match status" value="1"/>
</dbReference>
<reference evidence="2" key="2">
    <citation type="submission" date="2005-04" db="EMBL/GenBank/DDBJ databases">
        <authorList>
            <person name="Buell R."/>
        </authorList>
    </citation>
    <scope>NUCLEOTIDE SEQUENCE</scope>
</reference>
<dbReference type="SUPFAM" id="SSF56672">
    <property type="entry name" value="DNA/RNA polymerases"/>
    <property type="match status" value="1"/>
</dbReference>
<organism evidence="2 3">
    <name type="scientific">Oryza sativa subsp. japonica</name>
    <name type="common">Rice</name>
    <dbReference type="NCBI Taxonomy" id="39947"/>
    <lineage>
        <taxon>Eukaryota</taxon>
        <taxon>Viridiplantae</taxon>
        <taxon>Streptophyta</taxon>
        <taxon>Embryophyta</taxon>
        <taxon>Tracheophyta</taxon>
        <taxon>Spermatophyta</taxon>
        <taxon>Magnoliopsida</taxon>
        <taxon>Liliopsida</taxon>
        <taxon>Poales</taxon>
        <taxon>Poaceae</taxon>
        <taxon>BOP clade</taxon>
        <taxon>Oryzoideae</taxon>
        <taxon>Oryzeae</taxon>
        <taxon>Oryzinae</taxon>
        <taxon>Oryza</taxon>
        <taxon>Oryza sativa</taxon>
    </lineage>
</organism>
<evidence type="ECO:0000259" key="1">
    <source>
        <dbReference type="PROSITE" id="PS50878"/>
    </source>
</evidence>
<dbReference type="InterPro" id="IPR043502">
    <property type="entry name" value="DNA/RNA_pol_sf"/>
</dbReference>
<sequence>MATERFRHNLIAQINSNGSVFSAHHEKASLFYDAFQSRMGVSTFPGMNFELSVLIPTNADLESLVDPFFTIEMDDLDFYRLAAQFHAELADLQCINSSYITLVPKKANPECVNDFRPISLMSICLKFLTKLMADRLQGVIKKVVHENQYGFIKGRTIQHCLAWSFEYIHQFQQSKQEILILKLDFEKAFDTIEHITILRIMEQMGFPTTWLNWVRMVFDSASSSILLNGVPGNFFKCRRGVRQGDPLSPLLFVLGTELLQAILDRAMNIGLLTKPIIDQGGGDFPIVQYADDTLVFLKAS</sequence>
<evidence type="ECO:0000313" key="3">
    <source>
        <dbReference type="Proteomes" id="UP000000763"/>
    </source>
</evidence>
<reference evidence="3" key="1">
    <citation type="journal article" date="2005" name="Nature">
        <title>The map-based sequence of the rice genome.</title>
        <authorList>
            <consortium name="International rice genome sequencing project (IRGSP)"/>
            <person name="Matsumoto T."/>
            <person name="Wu J."/>
            <person name="Kanamori H."/>
            <person name="Katayose Y."/>
            <person name="Fujisawa M."/>
            <person name="Namiki N."/>
            <person name="Mizuno H."/>
            <person name="Yamamoto K."/>
            <person name="Antonio B.A."/>
            <person name="Baba T."/>
            <person name="Sakata K."/>
            <person name="Nagamura Y."/>
            <person name="Aoki H."/>
            <person name="Arikawa K."/>
            <person name="Arita K."/>
            <person name="Bito T."/>
            <person name="Chiden Y."/>
            <person name="Fujitsuka N."/>
            <person name="Fukunaka R."/>
            <person name="Hamada M."/>
            <person name="Harada C."/>
            <person name="Hayashi A."/>
            <person name="Hijishita S."/>
            <person name="Honda M."/>
            <person name="Hosokawa S."/>
            <person name="Ichikawa Y."/>
            <person name="Idonuma A."/>
            <person name="Iijima M."/>
            <person name="Ikeda M."/>
            <person name="Ikeno M."/>
            <person name="Ito K."/>
            <person name="Ito S."/>
            <person name="Ito T."/>
            <person name="Ito Y."/>
            <person name="Ito Y."/>
            <person name="Iwabuchi A."/>
            <person name="Kamiya K."/>
            <person name="Karasawa W."/>
            <person name="Kurita K."/>
            <person name="Katagiri S."/>
            <person name="Kikuta A."/>
            <person name="Kobayashi H."/>
            <person name="Kobayashi N."/>
            <person name="Machita K."/>
            <person name="Maehara T."/>
            <person name="Masukawa M."/>
            <person name="Mizubayashi T."/>
            <person name="Mukai Y."/>
            <person name="Nagasaki H."/>
            <person name="Nagata Y."/>
            <person name="Naito S."/>
            <person name="Nakashima M."/>
            <person name="Nakama Y."/>
            <person name="Nakamichi Y."/>
            <person name="Nakamura M."/>
            <person name="Meguro A."/>
            <person name="Negishi M."/>
            <person name="Ohta I."/>
            <person name="Ohta T."/>
            <person name="Okamoto M."/>
            <person name="Ono N."/>
            <person name="Saji S."/>
            <person name="Sakaguchi M."/>
            <person name="Sakai K."/>
            <person name="Shibata M."/>
            <person name="Shimokawa T."/>
            <person name="Song J."/>
            <person name="Takazaki Y."/>
            <person name="Terasawa K."/>
            <person name="Tsugane M."/>
            <person name="Tsuji K."/>
            <person name="Ueda S."/>
            <person name="Waki K."/>
            <person name="Yamagata H."/>
            <person name="Yamamoto M."/>
            <person name="Yamamoto S."/>
            <person name="Yamane H."/>
            <person name="Yoshiki S."/>
            <person name="Yoshihara R."/>
            <person name="Yukawa K."/>
            <person name="Zhong H."/>
            <person name="Yano M."/>
            <person name="Yuan Q."/>
            <person name="Ouyang S."/>
            <person name="Liu J."/>
            <person name="Jones K.M."/>
            <person name="Gansberger K."/>
            <person name="Moffat K."/>
            <person name="Hill J."/>
            <person name="Bera J."/>
            <person name="Fadrosh D."/>
            <person name="Jin S."/>
            <person name="Johri S."/>
            <person name="Kim M."/>
            <person name="Overton L."/>
            <person name="Reardon M."/>
            <person name="Tsitrin T."/>
            <person name="Vuong H."/>
            <person name="Weaver B."/>
            <person name="Ciecko A."/>
            <person name="Tallon L."/>
            <person name="Jackson J."/>
            <person name="Pai G."/>
            <person name="Aken S.V."/>
            <person name="Utterback T."/>
            <person name="Reidmuller S."/>
            <person name="Feldblyum T."/>
            <person name="Hsiao J."/>
            <person name="Zismann V."/>
            <person name="Iobst S."/>
            <person name="de Vazeille A.R."/>
            <person name="Buell C.R."/>
            <person name="Ying K."/>
            <person name="Li Y."/>
            <person name="Lu T."/>
            <person name="Huang Y."/>
            <person name="Zhao Q."/>
            <person name="Feng Q."/>
            <person name="Zhang L."/>
            <person name="Zhu J."/>
            <person name="Weng Q."/>
            <person name="Mu J."/>
            <person name="Lu Y."/>
            <person name="Fan D."/>
            <person name="Liu Y."/>
            <person name="Guan J."/>
            <person name="Zhang Y."/>
            <person name="Yu S."/>
            <person name="Liu X."/>
            <person name="Zhang Y."/>
            <person name="Hong G."/>
            <person name="Han B."/>
            <person name="Choisne N."/>
            <person name="Demange N."/>
            <person name="Orjeda G."/>
            <person name="Samain S."/>
            <person name="Cattolico L."/>
            <person name="Pelletier E."/>
            <person name="Couloux A."/>
            <person name="Segurens B."/>
            <person name="Wincker P."/>
            <person name="D'Hont A."/>
            <person name="Scarpelli C."/>
            <person name="Weissenbach J."/>
            <person name="Salanoubat M."/>
            <person name="Quetier F."/>
            <person name="Yu Y."/>
            <person name="Kim H.R."/>
            <person name="Rambo T."/>
            <person name="Currie J."/>
            <person name="Collura K."/>
            <person name="Luo M."/>
            <person name="Yang T."/>
            <person name="Ammiraju J.S.S."/>
            <person name="Engler F."/>
            <person name="Soderlund C."/>
            <person name="Wing R.A."/>
            <person name="Palmer L.E."/>
            <person name="de la Bastide M."/>
            <person name="Spiegel L."/>
            <person name="Nascimento L."/>
            <person name="Zutavern T."/>
            <person name="O'Shaughnessy A."/>
            <person name="Dike S."/>
            <person name="Dedhia N."/>
            <person name="Preston R."/>
            <person name="Balija V."/>
            <person name="McCombie W.R."/>
            <person name="Chow T."/>
            <person name="Chen H."/>
            <person name="Chung M."/>
            <person name="Chen C."/>
            <person name="Shaw J."/>
            <person name="Wu H."/>
            <person name="Hsiao K."/>
            <person name="Chao Y."/>
            <person name="Chu M."/>
            <person name="Cheng C."/>
            <person name="Hour A."/>
            <person name="Lee P."/>
            <person name="Lin S."/>
            <person name="Lin Y."/>
            <person name="Liou J."/>
            <person name="Liu S."/>
            <person name="Hsing Y."/>
            <person name="Raghuvanshi S."/>
            <person name="Mohanty A."/>
            <person name="Bharti A.K."/>
            <person name="Gaur A."/>
            <person name="Gupta V."/>
            <person name="Kumar D."/>
            <person name="Ravi V."/>
            <person name="Vij S."/>
            <person name="Kapur A."/>
            <person name="Khurana P."/>
            <person name="Khurana P."/>
            <person name="Khurana J.P."/>
            <person name="Tyagi A.K."/>
            <person name="Gaikwad K."/>
            <person name="Singh A."/>
            <person name="Dalal V."/>
            <person name="Srivastava S."/>
            <person name="Dixit A."/>
            <person name="Pal A.K."/>
            <person name="Ghazi I.A."/>
            <person name="Yadav M."/>
            <person name="Pandit A."/>
            <person name="Bhargava A."/>
            <person name="Sureshbabu K."/>
            <person name="Batra K."/>
            <person name="Sharma T.R."/>
            <person name="Mohapatra T."/>
            <person name="Singh N.K."/>
            <person name="Messing J."/>
            <person name="Nelson A.B."/>
            <person name="Fuks G."/>
            <person name="Kavchok S."/>
            <person name="Keizer G."/>
            <person name="Linton E."/>
            <person name="Llaca V."/>
            <person name="Song R."/>
            <person name="Tanyolac B."/>
            <person name="Young S."/>
            <person name="Ho-Il K."/>
            <person name="Hahn J.H."/>
            <person name="Sangsakoo G."/>
            <person name="Vanavichit A."/>
            <person name="de Mattos Luiz.A.T."/>
            <person name="Zimmer P.D."/>
            <person name="Malone G."/>
            <person name="Dellagostin O."/>
            <person name="de Oliveira A.C."/>
            <person name="Bevan M."/>
            <person name="Bancroft I."/>
            <person name="Minx P."/>
            <person name="Cordum H."/>
            <person name="Wilson R."/>
            <person name="Cheng Z."/>
            <person name="Jin W."/>
            <person name="Jiang J."/>
            <person name="Leong S.A."/>
            <person name="Iwama H."/>
            <person name="Gojobori T."/>
            <person name="Itoh T."/>
            <person name="Niimura Y."/>
            <person name="Fujii Y."/>
            <person name="Habara T."/>
            <person name="Sakai H."/>
            <person name="Sato Y."/>
            <person name="Wilson G."/>
            <person name="Kumar K."/>
            <person name="McCouch S."/>
            <person name="Juretic N."/>
            <person name="Hoen D."/>
            <person name="Wright S."/>
            <person name="Bruskiewich R."/>
            <person name="Bureau T."/>
            <person name="Miyao A."/>
            <person name="Hirochika H."/>
            <person name="Nishikawa T."/>
            <person name="Kadowaki K."/>
            <person name="Sugiura M."/>
            <person name="Burr B."/>
            <person name="Sasaki T."/>
        </authorList>
    </citation>
    <scope>NUCLEOTIDE SEQUENCE [LARGE SCALE GENOMIC DNA]</scope>
    <source>
        <strain evidence="3">cv. Nipponbare</strain>
    </source>
</reference>
<reference evidence="2" key="3">
    <citation type="submission" date="2006-11" db="EMBL/GenBank/DDBJ databases">
        <title>.</title>
        <authorList>
            <person name="Buell C."/>
            <person name="Yuan Q."/>
            <person name="Ouyang S."/>
            <person name="Liu J."/>
            <person name="Wang A."/>
            <person name="Maiti R."/>
            <person name="Lin H."/>
            <person name="Zhu W."/>
            <person name="Hamilton J."/>
            <person name="Jones K."/>
            <person name="Tallon L."/>
            <person name="Feldblyum T."/>
            <person name="Tsitrin T."/>
            <person name="Bera J."/>
            <person name="Kim M."/>
            <person name="Jin S."/>
            <person name="Fadrosh D."/>
            <person name="Vuong H."/>
            <person name="Overton II L."/>
            <person name="Reardon M."/>
            <person name="Weaver B."/>
            <person name="Johri S."/>
            <person name="Lewis M."/>
            <person name="Utterback T."/>
            <person name="Van Aken S."/>
            <person name="Wortman J."/>
            <person name="Haas B."/>
            <person name="Koo H."/>
            <person name="Zismann V."/>
            <person name="Hsiao J."/>
            <person name="Iobst S."/>
            <person name="de Vazeilles A."/>
            <person name="White O."/>
            <person name="Salzberg S."/>
            <person name="Fraser C."/>
        </authorList>
    </citation>
    <scope>NUCLEOTIDE SEQUENCE</scope>
</reference>
<accession>Q2R8C8</accession>
<dbReference type="Pfam" id="PF00078">
    <property type="entry name" value="RVT_1"/>
    <property type="match status" value="1"/>
</dbReference>
<dbReference type="PROSITE" id="PS50878">
    <property type="entry name" value="RT_POL"/>
    <property type="match status" value="1"/>
</dbReference>